<keyword evidence="3" id="KW-1185">Reference proteome</keyword>
<dbReference type="AlphaFoldDB" id="A0AA87ZX23"/>
<sequence length="143" mass="15179">MEVESGLWMGVGAGFWDRVEFRDGTQDMFSELGGRVSEWGSGSGSRSSFKVVVGFQNKGRGYDSGRGSRLGSRSSFGMGVGGWVSGSGSGFETQVRVGVEVGVWDGGRGQVSRSGSETRPRPSFRNPTSTPITKPDLETQALS</sequence>
<evidence type="ECO:0000256" key="1">
    <source>
        <dbReference type="SAM" id="MobiDB-lite"/>
    </source>
</evidence>
<feature type="region of interest" description="Disordered" evidence="1">
    <location>
        <begin position="105"/>
        <end position="143"/>
    </location>
</feature>
<gene>
    <name evidence="2" type="ORF">TIFTF001_013092</name>
</gene>
<organism evidence="2 3">
    <name type="scientific">Ficus carica</name>
    <name type="common">Common fig</name>
    <dbReference type="NCBI Taxonomy" id="3494"/>
    <lineage>
        <taxon>Eukaryota</taxon>
        <taxon>Viridiplantae</taxon>
        <taxon>Streptophyta</taxon>
        <taxon>Embryophyta</taxon>
        <taxon>Tracheophyta</taxon>
        <taxon>Spermatophyta</taxon>
        <taxon>Magnoliopsida</taxon>
        <taxon>eudicotyledons</taxon>
        <taxon>Gunneridae</taxon>
        <taxon>Pentapetalae</taxon>
        <taxon>rosids</taxon>
        <taxon>fabids</taxon>
        <taxon>Rosales</taxon>
        <taxon>Moraceae</taxon>
        <taxon>Ficeae</taxon>
        <taxon>Ficus</taxon>
    </lineage>
</organism>
<evidence type="ECO:0000313" key="3">
    <source>
        <dbReference type="Proteomes" id="UP001187192"/>
    </source>
</evidence>
<dbReference type="Proteomes" id="UP001187192">
    <property type="component" value="Unassembled WGS sequence"/>
</dbReference>
<accession>A0AA87ZX23</accession>
<evidence type="ECO:0000313" key="2">
    <source>
        <dbReference type="EMBL" id="GMN43878.1"/>
    </source>
</evidence>
<comment type="caution">
    <text evidence="2">The sequence shown here is derived from an EMBL/GenBank/DDBJ whole genome shotgun (WGS) entry which is preliminary data.</text>
</comment>
<proteinExistence type="predicted"/>
<protein>
    <submittedName>
        <fullName evidence="2">Uncharacterized protein</fullName>
    </submittedName>
</protein>
<reference evidence="2" key="1">
    <citation type="submission" date="2023-07" db="EMBL/GenBank/DDBJ databases">
        <title>draft genome sequence of fig (Ficus carica).</title>
        <authorList>
            <person name="Takahashi T."/>
            <person name="Nishimura K."/>
        </authorList>
    </citation>
    <scope>NUCLEOTIDE SEQUENCE</scope>
</reference>
<name>A0AA87ZX23_FICCA</name>
<dbReference type="EMBL" id="BTGU01000017">
    <property type="protein sequence ID" value="GMN43878.1"/>
    <property type="molecule type" value="Genomic_DNA"/>
</dbReference>